<dbReference type="AlphaFoldDB" id="A0A2A2K4R7"/>
<protein>
    <submittedName>
        <fullName evidence="1">Uncharacterized protein</fullName>
    </submittedName>
</protein>
<name>A0A2A2K4R7_9BILA</name>
<dbReference type="Proteomes" id="UP000218231">
    <property type="component" value="Unassembled WGS sequence"/>
</dbReference>
<sequence length="193" mass="21297">MTITFRIDDGHDVHAVPPAEITRDQLSVLCDYLRAQSERLGYPLIAHEWGTTDEPEFAFEARVCPLPLASLSAILDHGEAAIAVLDEAQFAARRIRVRREENIGLVMIEVAWTHDSAPALNVANGNAYALLESLGLDAESFGEIPLAELRRRLTDPVIHDRLTADPHLSRYLPSLVAMARTKTNPPDASLAWA</sequence>
<dbReference type="OrthoDB" id="10300852at2759"/>
<evidence type="ECO:0000313" key="1">
    <source>
        <dbReference type="EMBL" id="PAV68905.1"/>
    </source>
</evidence>
<gene>
    <name evidence="1" type="ORF">WR25_26011</name>
</gene>
<reference evidence="1 2" key="1">
    <citation type="journal article" date="2017" name="Curr. Biol.">
        <title>Genome architecture and evolution of a unichromosomal asexual nematode.</title>
        <authorList>
            <person name="Fradin H."/>
            <person name="Zegar C."/>
            <person name="Gutwein M."/>
            <person name="Lucas J."/>
            <person name="Kovtun M."/>
            <person name="Corcoran D."/>
            <person name="Baugh L.R."/>
            <person name="Kiontke K."/>
            <person name="Gunsalus K."/>
            <person name="Fitch D.H."/>
            <person name="Piano F."/>
        </authorList>
    </citation>
    <scope>NUCLEOTIDE SEQUENCE [LARGE SCALE GENOMIC DNA]</scope>
    <source>
        <strain evidence="1">PF1309</strain>
    </source>
</reference>
<evidence type="ECO:0000313" key="2">
    <source>
        <dbReference type="Proteomes" id="UP000218231"/>
    </source>
</evidence>
<dbReference type="EMBL" id="LIAE01009663">
    <property type="protein sequence ID" value="PAV68905.1"/>
    <property type="molecule type" value="Genomic_DNA"/>
</dbReference>
<proteinExistence type="predicted"/>
<organism evidence="1 2">
    <name type="scientific">Diploscapter pachys</name>
    <dbReference type="NCBI Taxonomy" id="2018661"/>
    <lineage>
        <taxon>Eukaryota</taxon>
        <taxon>Metazoa</taxon>
        <taxon>Ecdysozoa</taxon>
        <taxon>Nematoda</taxon>
        <taxon>Chromadorea</taxon>
        <taxon>Rhabditida</taxon>
        <taxon>Rhabditina</taxon>
        <taxon>Rhabditomorpha</taxon>
        <taxon>Rhabditoidea</taxon>
        <taxon>Rhabditidae</taxon>
        <taxon>Diploscapter</taxon>
    </lineage>
</organism>
<accession>A0A2A2K4R7</accession>
<comment type="caution">
    <text evidence="1">The sequence shown here is derived from an EMBL/GenBank/DDBJ whole genome shotgun (WGS) entry which is preliminary data.</text>
</comment>
<keyword evidence="2" id="KW-1185">Reference proteome</keyword>